<protein>
    <recommendedName>
        <fullName evidence="3">Ribosomal protein S15</fullName>
    </recommendedName>
</protein>
<dbReference type="GO" id="GO:0022627">
    <property type="term" value="C:cytosolic small ribosomal subunit"/>
    <property type="evidence" value="ECO:0007669"/>
    <property type="project" value="TreeGrafter"/>
</dbReference>
<evidence type="ECO:0008006" key="3">
    <source>
        <dbReference type="Google" id="ProtNLM"/>
    </source>
</evidence>
<dbReference type="GO" id="GO:0003735">
    <property type="term" value="F:structural constituent of ribosome"/>
    <property type="evidence" value="ECO:0007669"/>
    <property type="project" value="TreeGrafter"/>
</dbReference>
<dbReference type="InterPro" id="IPR023029">
    <property type="entry name" value="Ribosomal_uS15_arc_euk"/>
</dbReference>
<dbReference type="EMBL" id="JADFTS010000004">
    <property type="protein sequence ID" value="KAF9610227.1"/>
    <property type="molecule type" value="Genomic_DNA"/>
</dbReference>
<dbReference type="PANTHER" id="PTHR11885">
    <property type="entry name" value="RIBOSOMAL PROTEIN S15P/S13E"/>
    <property type="match status" value="1"/>
</dbReference>
<dbReference type="Proteomes" id="UP000631114">
    <property type="component" value="Unassembled WGS sequence"/>
</dbReference>
<dbReference type="Gene3D" id="1.10.287.10">
    <property type="entry name" value="S15/NS1, RNA-binding"/>
    <property type="match status" value="1"/>
</dbReference>
<dbReference type="OrthoDB" id="623277at2759"/>
<dbReference type="SUPFAM" id="SSF47060">
    <property type="entry name" value="S15/NS1 RNA-binding domain"/>
    <property type="match status" value="1"/>
</dbReference>
<gene>
    <name evidence="1" type="ORF">IFM89_021420</name>
</gene>
<proteinExistence type="predicted"/>
<keyword evidence="2" id="KW-1185">Reference proteome</keyword>
<dbReference type="AlphaFoldDB" id="A0A835I5W2"/>
<comment type="caution">
    <text evidence="1">The sequence shown here is derived from an EMBL/GenBank/DDBJ whole genome shotgun (WGS) entry which is preliminary data.</text>
</comment>
<organism evidence="1 2">
    <name type="scientific">Coptis chinensis</name>
    <dbReference type="NCBI Taxonomy" id="261450"/>
    <lineage>
        <taxon>Eukaryota</taxon>
        <taxon>Viridiplantae</taxon>
        <taxon>Streptophyta</taxon>
        <taxon>Embryophyta</taxon>
        <taxon>Tracheophyta</taxon>
        <taxon>Spermatophyta</taxon>
        <taxon>Magnoliopsida</taxon>
        <taxon>Ranunculales</taxon>
        <taxon>Ranunculaceae</taxon>
        <taxon>Coptidoideae</taxon>
        <taxon>Coptis</taxon>
    </lineage>
</organism>
<accession>A0A835I5W2</accession>
<dbReference type="PANTHER" id="PTHR11885:SF6">
    <property type="entry name" value="SMALL RIBOSOMAL SUBUNIT PROTEIN US15"/>
    <property type="match status" value="1"/>
</dbReference>
<name>A0A835I5W2_9MAGN</name>
<dbReference type="GO" id="GO:0070181">
    <property type="term" value="F:small ribosomal subunit rRNA binding"/>
    <property type="evidence" value="ECO:0007669"/>
    <property type="project" value="TreeGrafter"/>
</dbReference>
<reference evidence="1 2" key="1">
    <citation type="submission" date="2020-10" db="EMBL/GenBank/DDBJ databases">
        <title>The Coptis chinensis genome and diversification of protoberbering-type alkaloids.</title>
        <authorList>
            <person name="Wang B."/>
            <person name="Shu S."/>
            <person name="Song C."/>
            <person name="Liu Y."/>
        </authorList>
    </citation>
    <scope>NUCLEOTIDE SEQUENCE [LARGE SCALE GENOMIC DNA]</scope>
    <source>
        <strain evidence="1">HL-2020</strain>
        <tissue evidence="1">Leaf</tissue>
    </source>
</reference>
<evidence type="ECO:0000313" key="1">
    <source>
        <dbReference type="EMBL" id="KAF9610227.1"/>
    </source>
</evidence>
<dbReference type="InterPro" id="IPR009068">
    <property type="entry name" value="uS15_NS1_RNA-bd_sf"/>
</dbReference>
<dbReference type="GO" id="GO:0005730">
    <property type="term" value="C:nucleolus"/>
    <property type="evidence" value="ECO:0007669"/>
    <property type="project" value="TreeGrafter"/>
</dbReference>
<evidence type="ECO:0000313" key="2">
    <source>
        <dbReference type="Proteomes" id="UP000631114"/>
    </source>
</evidence>
<sequence>MIITKIASQKCYFRAKDLAYSQVPRLAPKIPSRSLYHLIKKPVAIHKHLERNRRIRTKKFRLILVESRIHKLTRYYKRTKKLPSVWK</sequence>